<gene>
    <name evidence="5" type="ORF">V5799_018347</name>
</gene>
<feature type="compositionally biased region" description="Pro residues" evidence="1">
    <location>
        <begin position="81"/>
        <end position="94"/>
    </location>
</feature>
<name>A0AAQ4F050_AMBAM</name>
<sequence length="636" mass="71368">MRGILLEQDESEDGVPKRRSIYPPRKRRTMCVGYLLPDVHFEGVPQRSYLDRPKPTQEETDATKETAAPRTYLKKTKRPLEPSPVPPAKRPPSPSTLVMRKPVDTLQDIVDGLRESGKLTPLLCSLLEKVCSSTSQDEMELILRDYRVYNAKTAVTTAGYPIALRSFALTLLCFSTEAYEDVQKLYEVALPPVPIARDWMSNTTCGPGFPGVVYDNLRDRAAVTDGGKLMCTLIVDDMSIRKEISHDGRNVRGYIDFGTSVEDDSLPAARNVLVFMAVGLELDWKAPCAYFFVDALSDKDLASLIRLCISKLHDAHTQVLSVTFGGPTFNAGLLRELGANPSPDAMQPWFPHPECPQSSVHIAFDARQMHALIKTSLALLHRLCDSTASEIRWNYVMELHRAQAFVYPPGHKFSGVDWDAMGMRIRLSEPTLGPNFANGIEFCGRSLQMSQFRGCEATIRFIKTFDQLTKTLRSAHVGEVKVQALDDNGSPRRETAEGMWRLFLEDCKAYISNLTNTKGIPLTSTNRKTPYLAFLMTIESVLSMCSPLLLEEDCPPLRHLLNGCMNQDHAEQLFAAVRRAVRRERLNVTEFRTAIKKVLAFNEGAEKRGKKKPVRRGVLFALQKFCERYKLTTAAS</sequence>
<evidence type="ECO:0000256" key="1">
    <source>
        <dbReference type="SAM" id="MobiDB-lite"/>
    </source>
</evidence>
<feature type="domain" description="THAP9-like helix-turn-helix" evidence="2">
    <location>
        <begin position="134"/>
        <end position="199"/>
    </location>
</feature>
<evidence type="ECO:0000313" key="6">
    <source>
        <dbReference type="Proteomes" id="UP001321473"/>
    </source>
</evidence>
<evidence type="ECO:0000259" key="2">
    <source>
        <dbReference type="Pfam" id="PF12017"/>
    </source>
</evidence>
<dbReference type="InterPro" id="IPR048365">
    <property type="entry name" value="TNP-like_RNaseH_N"/>
</dbReference>
<protein>
    <submittedName>
        <fullName evidence="5">Uncharacterized protein</fullName>
    </submittedName>
</protein>
<feature type="domain" description="Transposable element P transposase-like GTP-binding insertion" evidence="4">
    <location>
        <begin position="371"/>
        <end position="476"/>
    </location>
</feature>
<keyword evidence="6" id="KW-1185">Reference proteome</keyword>
<feature type="compositionally biased region" description="Basic and acidic residues" evidence="1">
    <location>
        <begin position="49"/>
        <end position="64"/>
    </location>
</feature>
<dbReference type="Proteomes" id="UP001321473">
    <property type="component" value="Unassembled WGS sequence"/>
</dbReference>
<reference evidence="5 6" key="1">
    <citation type="journal article" date="2023" name="Arcadia Sci">
        <title>De novo assembly of a long-read Amblyomma americanum tick genome.</title>
        <authorList>
            <person name="Chou S."/>
            <person name="Poskanzer K.E."/>
            <person name="Rollins M."/>
            <person name="Thuy-Boun P.S."/>
        </authorList>
    </citation>
    <scope>NUCLEOTIDE SEQUENCE [LARGE SCALE GENOMIC DNA]</scope>
    <source>
        <strain evidence="5">F_SG_1</strain>
        <tissue evidence="5">Salivary glands</tissue>
    </source>
</reference>
<proteinExistence type="predicted"/>
<feature type="region of interest" description="Disordered" evidence="1">
    <location>
        <begin position="45"/>
        <end position="98"/>
    </location>
</feature>
<evidence type="ECO:0000313" key="5">
    <source>
        <dbReference type="EMBL" id="KAK8780321.1"/>
    </source>
</evidence>
<dbReference type="InterPro" id="IPR048366">
    <property type="entry name" value="TNP-like_GBD"/>
</dbReference>
<organism evidence="5 6">
    <name type="scientific">Amblyomma americanum</name>
    <name type="common">Lone star tick</name>
    <dbReference type="NCBI Taxonomy" id="6943"/>
    <lineage>
        <taxon>Eukaryota</taxon>
        <taxon>Metazoa</taxon>
        <taxon>Ecdysozoa</taxon>
        <taxon>Arthropoda</taxon>
        <taxon>Chelicerata</taxon>
        <taxon>Arachnida</taxon>
        <taxon>Acari</taxon>
        <taxon>Parasitiformes</taxon>
        <taxon>Ixodida</taxon>
        <taxon>Ixodoidea</taxon>
        <taxon>Ixodidae</taxon>
        <taxon>Amblyomminae</taxon>
        <taxon>Amblyomma</taxon>
    </lineage>
</organism>
<feature type="region of interest" description="Disordered" evidence="1">
    <location>
        <begin position="1"/>
        <end position="23"/>
    </location>
</feature>
<evidence type="ECO:0000259" key="3">
    <source>
        <dbReference type="Pfam" id="PF21787"/>
    </source>
</evidence>
<dbReference type="Pfam" id="PF12017">
    <property type="entry name" value="Tnp_P_element"/>
    <property type="match status" value="1"/>
</dbReference>
<dbReference type="InterPro" id="IPR021896">
    <property type="entry name" value="THAP9-like_HTH"/>
</dbReference>
<dbReference type="Pfam" id="PF21788">
    <property type="entry name" value="TNP-like_GBD"/>
    <property type="match status" value="1"/>
</dbReference>
<dbReference type="AlphaFoldDB" id="A0AAQ4F050"/>
<comment type="caution">
    <text evidence="5">The sequence shown here is derived from an EMBL/GenBank/DDBJ whole genome shotgun (WGS) entry which is preliminary data.</text>
</comment>
<accession>A0AAQ4F050</accession>
<dbReference type="EMBL" id="JARKHS020008991">
    <property type="protein sequence ID" value="KAK8780321.1"/>
    <property type="molecule type" value="Genomic_DNA"/>
</dbReference>
<dbReference type="Pfam" id="PF21787">
    <property type="entry name" value="TNP-like_RNaseH_N"/>
    <property type="match status" value="1"/>
</dbReference>
<feature type="domain" description="Transposable element P transposase-like RNase H" evidence="3">
    <location>
        <begin position="205"/>
        <end position="338"/>
    </location>
</feature>
<evidence type="ECO:0000259" key="4">
    <source>
        <dbReference type="Pfam" id="PF21788"/>
    </source>
</evidence>